<name>A0ABD7V474_9ACTN</name>
<dbReference type="PANTHER" id="PTHR36439">
    <property type="entry name" value="BLL4334 PROTEIN"/>
    <property type="match status" value="1"/>
</dbReference>
<dbReference type="GeneID" id="60750701"/>
<dbReference type="Proteomes" id="UP000360750">
    <property type="component" value="Unassembled WGS sequence"/>
</dbReference>
<protein>
    <submittedName>
        <fullName evidence="1">Uncharacterized protein conserved in bacteria</fullName>
    </submittedName>
</protein>
<sequence length="192" mass="20791">MSPLPGHDVATNATRSEAGRRIVLVRAVNVGGVKLPMAELREMAAELGASDVATYIASGNLVCSPPGDPDHFDRALETAITARYGYFREVISRSAEEVAAALDAHPFEVVDDRFSYIHFLVAEPDPALVAAFERQDFGDDLFQVVRRDLHIRYESGAGRSKLTAASIARGLGVQGTARNLRTVRALLELARS</sequence>
<dbReference type="Gene3D" id="3.30.70.1280">
    <property type="entry name" value="SP0830-like domains"/>
    <property type="match status" value="1"/>
</dbReference>
<proteinExistence type="predicted"/>
<comment type="caution">
    <text evidence="1">The sequence shown here is derived from an EMBL/GenBank/DDBJ whole genome shotgun (WGS) entry which is preliminary data.</text>
</comment>
<dbReference type="SUPFAM" id="SSF160379">
    <property type="entry name" value="SP0830-like"/>
    <property type="match status" value="1"/>
</dbReference>
<accession>A0ABD7V474</accession>
<dbReference type="PIRSF" id="PIRSF008502">
    <property type="entry name" value="UCP008502"/>
    <property type="match status" value="1"/>
</dbReference>
<evidence type="ECO:0000313" key="1">
    <source>
        <dbReference type="EMBL" id="VFA89148.1"/>
    </source>
</evidence>
<reference evidence="1 2" key="1">
    <citation type="submission" date="2019-02" db="EMBL/GenBank/DDBJ databases">
        <authorList>
            <consortium name="Pathogen Informatics"/>
        </authorList>
    </citation>
    <scope>NUCLEOTIDE SEQUENCE [LARGE SCALE GENOMIC DNA]</scope>
    <source>
        <strain evidence="1 2">3012STDY6756503</strain>
    </source>
</reference>
<gene>
    <name evidence="1" type="ORF">NCTC8139_02708</name>
</gene>
<dbReference type="InterPro" id="IPR012545">
    <property type="entry name" value="DUF1697"/>
</dbReference>
<dbReference type="RefSeq" id="WP_131734617.1">
    <property type="nucleotide sequence ID" value="NZ_CAACYD010000007.1"/>
</dbReference>
<dbReference type="PANTHER" id="PTHR36439:SF1">
    <property type="entry name" value="DUF1697 DOMAIN-CONTAINING PROTEIN"/>
    <property type="match status" value="1"/>
</dbReference>
<evidence type="ECO:0000313" key="2">
    <source>
        <dbReference type="Proteomes" id="UP000360750"/>
    </source>
</evidence>
<organism evidence="1 2">
    <name type="scientific">Gordonia paraffinivorans</name>
    <dbReference type="NCBI Taxonomy" id="175628"/>
    <lineage>
        <taxon>Bacteria</taxon>
        <taxon>Bacillati</taxon>
        <taxon>Actinomycetota</taxon>
        <taxon>Actinomycetes</taxon>
        <taxon>Mycobacteriales</taxon>
        <taxon>Gordoniaceae</taxon>
        <taxon>Gordonia</taxon>
    </lineage>
</organism>
<dbReference type="AlphaFoldDB" id="A0ABD7V474"/>
<dbReference type="EMBL" id="CAACYD010000007">
    <property type="protein sequence ID" value="VFA89148.1"/>
    <property type="molecule type" value="Genomic_DNA"/>
</dbReference>
<dbReference type="Pfam" id="PF08002">
    <property type="entry name" value="DUF1697"/>
    <property type="match status" value="1"/>
</dbReference>